<dbReference type="GO" id="GO:0004674">
    <property type="term" value="F:protein serine/threonine kinase activity"/>
    <property type="evidence" value="ECO:0007669"/>
    <property type="project" value="UniProtKB-KW"/>
</dbReference>
<organism evidence="1">
    <name type="scientific">Clostridium botulinum B str. Osaka05</name>
    <dbReference type="NCBI Taxonomy" id="1407017"/>
    <lineage>
        <taxon>Bacteria</taxon>
        <taxon>Bacillati</taxon>
        <taxon>Bacillota</taxon>
        <taxon>Clostridia</taxon>
        <taxon>Eubacteriales</taxon>
        <taxon>Clostridiaceae</taxon>
        <taxon>Clostridium</taxon>
    </lineage>
</organism>
<dbReference type="RefSeq" id="WP_030032085.1">
    <property type="nucleotide sequence ID" value="NZ_BA000058.1"/>
</dbReference>
<keyword evidence="1" id="KW-0723">Serine/threonine-protein kinase</keyword>
<keyword evidence="1" id="KW-0808">Transferase</keyword>
<gene>
    <name evidence="1" type="ORF">CBO05P1_273</name>
</gene>
<protein>
    <submittedName>
        <fullName evidence="1">Non-specific serine/threonine protein kinase</fullName>
    </submittedName>
</protein>
<dbReference type="EMBL" id="BA000058">
    <property type="protein sequence ID" value="BAO04992.1"/>
    <property type="molecule type" value="Genomic_DNA"/>
</dbReference>
<keyword evidence="1" id="KW-0418">Kinase</keyword>
<sequence>MKYKVKFIHDNEIKNGYIKNNLNKFTKEFIKIEKGQNKYIIPIEDVIVDENNLEIQLEKHKIKNYSKQYNLTIKWINEVLYVTSLFDEWFIEPKNDYFLLQHIHNFVLDKKCTGKFHKQYTFFYSYFSALRHIAEHDENQLYNNAI</sequence>
<evidence type="ECO:0000313" key="1">
    <source>
        <dbReference type="EMBL" id="BAO04992.1"/>
    </source>
</evidence>
<proteinExistence type="predicted"/>
<name>A0A060N535_CLOBO</name>
<dbReference type="Proteomes" id="UP000054164">
    <property type="component" value="Unassembled WGS sequence"/>
</dbReference>
<accession>A0A060N535</accession>
<reference evidence="1" key="1">
    <citation type="submission" date="2013-10" db="EMBL/GenBank/DDBJ databases">
        <title>Draft genome sequence of Clostridium botulinum type B strain Osaka05.</title>
        <authorList>
            <person name="Sakaguchi Y."/>
            <person name="Hosomi K."/>
            <person name="Uchiyama J."/>
            <person name="Ogura Y."/>
            <person name="Sakaguchi M."/>
            <person name="Kohda T."/>
            <person name="Mukamoto M."/>
            <person name="Misawa N."/>
            <person name="Matsuzaki S."/>
            <person name="Hayashi T."/>
            <person name="Kozaki S."/>
        </authorList>
    </citation>
    <scope>NUCLEOTIDE SEQUENCE</scope>
    <source>
        <strain evidence="1">Osaka05</strain>
    </source>
</reference>
<dbReference type="HOGENOM" id="CLU_1774125_0_0_9"/>
<dbReference type="AlphaFoldDB" id="A0A060N535"/>